<reference evidence="1 2" key="1">
    <citation type="submission" date="2019-07" db="EMBL/GenBank/DDBJ databases">
        <title>Whole genome shotgun sequence of Enterococcus mundtii NBRC 100490.</title>
        <authorList>
            <person name="Hosoyama A."/>
            <person name="Uohara A."/>
            <person name="Ohji S."/>
            <person name="Ichikawa N."/>
        </authorList>
    </citation>
    <scope>NUCLEOTIDE SEQUENCE [LARGE SCALE GENOMIC DNA]</scope>
    <source>
        <strain evidence="1 2">NBRC 100490</strain>
    </source>
</reference>
<gene>
    <name evidence="1" type="ORF">EMU01_28670</name>
</gene>
<sequence>MSNKLSFQLEKKGFPVKIGELEFFFGTTTEELTRFFDVQSEFDERAKELKNQLKQIKNTDKPDKEDTLQILRISKELAKAEYDALLGEGSFEKIYSVYRDVEQLIDLFDPISFEVAEAIEKEAVKRKDSITKKKSELMKKRALKNKKKK</sequence>
<name>A0ABQ0VGA2_ENTMU</name>
<dbReference type="GeneID" id="60998669"/>
<organism evidence="1 2">
    <name type="scientific">Enterococcus mundtii</name>
    <dbReference type="NCBI Taxonomy" id="53346"/>
    <lineage>
        <taxon>Bacteria</taxon>
        <taxon>Bacillati</taxon>
        <taxon>Bacillota</taxon>
        <taxon>Bacilli</taxon>
        <taxon>Lactobacillales</taxon>
        <taxon>Enterococcaceae</taxon>
        <taxon>Enterococcus</taxon>
    </lineage>
</organism>
<evidence type="ECO:0000313" key="1">
    <source>
        <dbReference type="EMBL" id="GEL81723.1"/>
    </source>
</evidence>
<proteinExistence type="predicted"/>
<keyword evidence="2" id="KW-1185">Reference proteome</keyword>
<evidence type="ECO:0008006" key="3">
    <source>
        <dbReference type="Google" id="ProtNLM"/>
    </source>
</evidence>
<evidence type="ECO:0000313" key="2">
    <source>
        <dbReference type="Proteomes" id="UP000321175"/>
    </source>
</evidence>
<dbReference type="EMBL" id="BJWA01000034">
    <property type="protein sequence ID" value="GEL81723.1"/>
    <property type="molecule type" value="Genomic_DNA"/>
</dbReference>
<protein>
    <recommendedName>
        <fullName evidence="3">Phage protein</fullName>
    </recommendedName>
</protein>
<dbReference type="RefSeq" id="WP_071867963.1">
    <property type="nucleotide sequence ID" value="NZ_BJWA01000034.1"/>
</dbReference>
<accession>A0ABQ0VGA2</accession>
<comment type="caution">
    <text evidence="1">The sequence shown here is derived from an EMBL/GenBank/DDBJ whole genome shotgun (WGS) entry which is preliminary data.</text>
</comment>
<dbReference type="Proteomes" id="UP000321175">
    <property type="component" value="Unassembled WGS sequence"/>
</dbReference>